<evidence type="ECO:0000313" key="5">
    <source>
        <dbReference type="Proteomes" id="UP000235114"/>
    </source>
</evidence>
<protein>
    <submittedName>
        <fullName evidence="2">Uncharacterized protein</fullName>
    </submittedName>
</protein>
<keyword evidence="1" id="KW-0812">Transmembrane</keyword>
<name>A0A2N5GLR8_9BACI</name>
<evidence type="ECO:0000256" key="1">
    <source>
        <dbReference type="SAM" id="Phobius"/>
    </source>
</evidence>
<evidence type="ECO:0000313" key="4">
    <source>
        <dbReference type="Proteomes" id="UP000234951"/>
    </source>
</evidence>
<keyword evidence="5" id="KW-1185">Reference proteome</keyword>
<dbReference type="RefSeq" id="WP_101577605.1">
    <property type="nucleotide sequence ID" value="NZ_PGVA01000026.1"/>
</dbReference>
<sequence>MNNTVLLFLAGILAGFALLKVPAVSFLTGLISLFQIIGALAIIVFSLALIYLGLRTLLSRNWG</sequence>
<dbReference type="AlphaFoldDB" id="A0A2N5GLR8"/>
<gene>
    <name evidence="2" type="ORF">CU635_11995</name>
    <name evidence="3" type="ORF">CVD25_14330</name>
</gene>
<proteinExistence type="predicted"/>
<comment type="caution">
    <text evidence="2">The sequence shown here is derived from an EMBL/GenBank/DDBJ whole genome shotgun (WGS) entry which is preliminary data.</text>
</comment>
<reference evidence="3 5" key="2">
    <citation type="submission" date="2017-12" db="EMBL/GenBank/DDBJ databases">
        <title>Comparative Functional Genomics of Dry Heat Resistant strains isolated from the Viking Spacecraft.</title>
        <authorList>
            <person name="Seuylemezian A."/>
            <person name="Cooper K."/>
            <person name="Vaishampayan P."/>
        </authorList>
    </citation>
    <scope>NUCLEOTIDE SEQUENCE [LARGE SCALE GENOMIC DNA]</scope>
    <source>
        <strain evidence="3 5">ATCC 29669</strain>
    </source>
</reference>
<keyword evidence="1" id="KW-1133">Transmembrane helix</keyword>
<dbReference type="Proteomes" id="UP000234951">
    <property type="component" value="Unassembled WGS sequence"/>
</dbReference>
<dbReference type="EMBL" id="PGVD01000037">
    <property type="protein sequence ID" value="PLR95689.1"/>
    <property type="molecule type" value="Genomic_DNA"/>
</dbReference>
<organism evidence="2 4">
    <name type="scientific">Bacillus canaveralius</name>
    <dbReference type="NCBI Taxonomy" id="1403243"/>
    <lineage>
        <taxon>Bacteria</taxon>
        <taxon>Bacillati</taxon>
        <taxon>Bacillota</taxon>
        <taxon>Bacilli</taxon>
        <taxon>Bacillales</taxon>
        <taxon>Bacillaceae</taxon>
        <taxon>Bacillus</taxon>
    </lineage>
</organism>
<accession>A0A2N5GLR8</accession>
<dbReference type="Proteomes" id="UP000235114">
    <property type="component" value="Unassembled WGS sequence"/>
</dbReference>
<dbReference type="EMBL" id="PGVA01000026">
    <property type="protein sequence ID" value="PLR82518.1"/>
    <property type="molecule type" value="Genomic_DNA"/>
</dbReference>
<evidence type="ECO:0000313" key="2">
    <source>
        <dbReference type="EMBL" id="PLR82518.1"/>
    </source>
</evidence>
<evidence type="ECO:0000313" key="3">
    <source>
        <dbReference type="EMBL" id="PLR95689.1"/>
    </source>
</evidence>
<reference evidence="2 4" key="1">
    <citation type="submission" date="2017-11" db="EMBL/GenBank/DDBJ databases">
        <title>Comparitive Functional Genomics of Dry Heat Resistant strains isolated from the Viking Spacecraft.</title>
        <authorList>
            <person name="Seuylemezian A."/>
            <person name="Cooper K."/>
            <person name="Vaishampayan P."/>
        </authorList>
    </citation>
    <scope>NUCLEOTIDE SEQUENCE [LARGE SCALE GENOMIC DNA]</scope>
    <source>
        <strain evidence="2 4">M4.6</strain>
    </source>
</reference>
<feature type="transmembrane region" description="Helical" evidence="1">
    <location>
        <begin position="33"/>
        <end position="54"/>
    </location>
</feature>
<keyword evidence="1" id="KW-0472">Membrane</keyword>
<dbReference type="OrthoDB" id="2439445at2"/>